<name>A0A1V3X2I6_MYCKA</name>
<dbReference type="Proteomes" id="UP000189229">
    <property type="component" value="Unassembled WGS sequence"/>
</dbReference>
<organism evidence="1 2">
    <name type="scientific">Mycobacterium kansasii</name>
    <dbReference type="NCBI Taxonomy" id="1768"/>
    <lineage>
        <taxon>Bacteria</taxon>
        <taxon>Bacillati</taxon>
        <taxon>Actinomycetota</taxon>
        <taxon>Actinomycetes</taxon>
        <taxon>Mycobacteriales</taxon>
        <taxon>Mycobacteriaceae</taxon>
        <taxon>Mycobacterium</taxon>
    </lineage>
</organism>
<dbReference type="AlphaFoldDB" id="A0A1V3X2I6"/>
<reference evidence="1 2" key="1">
    <citation type="submission" date="2017-02" db="EMBL/GenBank/DDBJ databases">
        <title>Complete genome sequences of Mycobacterium kansasii strains isolated from rhesus macaques.</title>
        <authorList>
            <person name="Panda A."/>
            <person name="Nagaraj S."/>
            <person name="Zhao X."/>
            <person name="Tettelin H."/>
            <person name="Detolla L.J."/>
        </authorList>
    </citation>
    <scope>NUCLEOTIDE SEQUENCE [LARGE SCALE GENOMIC DNA]</scope>
    <source>
        <strain evidence="1 2">11-3813</strain>
    </source>
</reference>
<proteinExistence type="predicted"/>
<sequence length="61" mass="6857">MLAQLAYLPPIRLTGAPRFSLTCQSLRTLWKTRSRQSLPRRAASPAVLRLPPFDITPPTRA</sequence>
<accession>A0A1V3X2I6</accession>
<evidence type="ECO:0000313" key="1">
    <source>
        <dbReference type="EMBL" id="OOK73523.1"/>
    </source>
</evidence>
<evidence type="ECO:0000313" key="2">
    <source>
        <dbReference type="Proteomes" id="UP000189229"/>
    </source>
</evidence>
<protein>
    <submittedName>
        <fullName evidence="1">Uncharacterized protein</fullName>
    </submittedName>
</protein>
<dbReference type="EMBL" id="MVBM01000004">
    <property type="protein sequence ID" value="OOK73523.1"/>
    <property type="molecule type" value="Genomic_DNA"/>
</dbReference>
<gene>
    <name evidence="1" type="ORF">BZL30_4888</name>
</gene>
<comment type="caution">
    <text evidence="1">The sequence shown here is derived from an EMBL/GenBank/DDBJ whole genome shotgun (WGS) entry which is preliminary data.</text>
</comment>